<reference evidence="9 10" key="1">
    <citation type="submission" date="2021-07" db="EMBL/GenBank/DDBJ databases">
        <title>Complete genome sequence of nontuberculous Mycobacterium sp. TY59.</title>
        <authorList>
            <person name="Fukushima K."/>
        </authorList>
    </citation>
    <scope>NUCLEOTIDE SEQUENCE [LARGE SCALE GENOMIC DNA]</scope>
    <source>
        <strain evidence="9 10">TY59</strain>
    </source>
</reference>
<dbReference type="Proteomes" id="UP000826012">
    <property type="component" value="Chromosome"/>
</dbReference>
<dbReference type="PANTHER" id="PTHR35007">
    <property type="entry name" value="INTEGRAL MEMBRANE PROTEIN-RELATED"/>
    <property type="match status" value="1"/>
</dbReference>
<organism evidence="9 10">
    <name type="scientific">Mycobacterium senriense</name>
    <dbReference type="NCBI Taxonomy" id="2775496"/>
    <lineage>
        <taxon>Bacteria</taxon>
        <taxon>Bacillati</taxon>
        <taxon>Actinomycetota</taxon>
        <taxon>Actinomycetes</taxon>
        <taxon>Mycobacteriales</taxon>
        <taxon>Mycobacteriaceae</taxon>
        <taxon>Mycobacterium</taxon>
        <taxon>Mycobacterium avium complex (MAC)</taxon>
    </lineage>
</organism>
<keyword evidence="2" id="KW-1003">Cell membrane</keyword>
<dbReference type="EMBL" id="AP024828">
    <property type="protein sequence ID" value="BCZ22473.1"/>
    <property type="molecule type" value="Genomic_DNA"/>
</dbReference>
<accession>A0ABM7SMJ7</accession>
<keyword evidence="3 7" id="KW-0812">Transmembrane</keyword>
<reference evidence="9 10" key="2">
    <citation type="submission" date="2021-07" db="EMBL/GenBank/DDBJ databases">
        <authorList>
            <person name="Matsumoto Y."/>
            <person name="Motooka D."/>
            <person name="Nakamura S."/>
        </authorList>
    </citation>
    <scope>NUCLEOTIDE SEQUENCE [LARGE SCALE GENOMIC DNA]</scope>
    <source>
        <strain evidence="9 10">TY59</strain>
    </source>
</reference>
<dbReference type="PANTHER" id="PTHR35007:SF3">
    <property type="entry name" value="POSSIBLE CONSERVED ALANINE RICH MEMBRANE PROTEIN"/>
    <property type="match status" value="1"/>
</dbReference>
<evidence type="ECO:0000313" key="10">
    <source>
        <dbReference type="Proteomes" id="UP000826012"/>
    </source>
</evidence>
<evidence type="ECO:0000256" key="6">
    <source>
        <dbReference type="SAM" id="MobiDB-lite"/>
    </source>
</evidence>
<keyword evidence="10" id="KW-1185">Reference proteome</keyword>
<evidence type="ECO:0000256" key="5">
    <source>
        <dbReference type="ARBA" id="ARBA00023136"/>
    </source>
</evidence>
<feature type="domain" description="Type II secretion system protein GspF" evidence="8">
    <location>
        <begin position="70"/>
        <end position="194"/>
    </location>
</feature>
<keyword evidence="4 7" id="KW-1133">Transmembrane helix</keyword>
<evidence type="ECO:0000256" key="3">
    <source>
        <dbReference type="ARBA" id="ARBA00022692"/>
    </source>
</evidence>
<sequence>MNHAVDDAERSDEEEGHMNVVAVLLAAALWVGPGPSLVRGRAGTPMPGGRRPRGQAPSRGPDPLAVASCLDVLAVCMAAGMAVSTAAAAAAPAAPPQLARVLRRAADLLALGADPAVAWSIPPGPQNAADPQIDALLRLARRSASSGAALAGGVTELAEESRHDAAHAATAAAERAGVLIAGPLGLCFLPAFICLGIVPVVAGLAGDVLQSGLL</sequence>
<evidence type="ECO:0000256" key="7">
    <source>
        <dbReference type="SAM" id="Phobius"/>
    </source>
</evidence>
<dbReference type="InterPro" id="IPR018076">
    <property type="entry name" value="T2SS_GspF_dom"/>
</dbReference>
<feature type="transmembrane region" description="Helical" evidence="7">
    <location>
        <begin position="184"/>
        <end position="205"/>
    </location>
</feature>
<dbReference type="Pfam" id="PF00482">
    <property type="entry name" value="T2SSF"/>
    <property type="match status" value="1"/>
</dbReference>
<evidence type="ECO:0000256" key="1">
    <source>
        <dbReference type="ARBA" id="ARBA00004651"/>
    </source>
</evidence>
<evidence type="ECO:0000313" key="9">
    <source>
        <dbReference type="EMBL" id="BCZ22473.1"/>
    </source>
</evidence>
<evidence type="ECO:0000256" key="4">
    <source>
        <dbReference type="ARBA" id="ARBA00022989"/>
    </source>
</evidence>
<keyword evidence="5 7" id="KW-0472">Membrane</keyword>
<proteinExistence type="predicted"/>
<protein>
    <recommendedName>
        <fullName evidence="8">Type II secretion system protein GspF domain-containing protein</fullName>
    </recommendedName>
</protein>
<evidence type="ECO:0000259" key="8">
    <source>
        <dbReference type="Pfam" id="PF00482"/>
    </source>
</evidence>
<name>A0ABM7SMJ7_9MYCO</name>
<comment type="subcellular location">
    <subcellularLocation>
        <location evidence="1">Cell membrane</location>
        <topology evidence="1">Multi-pass membrane protein</topology>
    </subcellularLocation>
</comment>
<evidence type="ECO:0000256" key="2">
    <source>
        <dbReference type="ARBA" id="ARBA00022475"/>
    </source>
</evidence>
<gene>
    <name evidence="9" type="ORF">MTY59_23280</name>
</gene>
<feature type="region of interest" description="Disordered" evidence="6">
    <location>
        <begin position="39"/>
        <end position="61"/>
    </location>
</feature>